<comment type="caution">
    <text evidence="24">The sequence shown here is derived from an EMBL/GenBank/DDBJ whole genome shotgun (WGS) entry which is preliminary data.</text>
</comment>
<evidence type="ECO:0000256" key="19">
    <source>
        <dbReference type="ARBA" id="ARBA00057179"/>
    </source>
</evidence>
<evidence type="ECO:0000256" key="23">
    <source>
        <dbReference type="SAM" id="MobiDB-lite"/>
    </source>
</evidence>
<dbReference type="GO" id="GO:0005730">
    <property type="term" value="C:nucleolus"/>
    <property type="evidence" value="ECO:0007669"/>
    <property type="project" value="UniProtKB-SubCell"/>
</dbReference>
<evidence type="ECO:0000256" key="7">
    <source>
        <dbReference type="ARBA" id="ARBA00022603"/>
    </source>
</evidence>
<dbReference type="EMBL" id="BLAL01000244">
    <property type="protein sequence ID" value="GES95673.1"/>
    <property type="molecule type" value="Genomic_DNA"/>
</dbReference>
<evidence type="ECO:0000256" key="22">
    <source>
        <dbReference type="ARBA" id="ARBA00081504"/>
    </source>
</evidence>
<proteinExistence type="inferred from homology"/>
<evidence type="ECO:0000256" key="16">
    <source>
        <dbReference type="ARBA" id="ARBA00048763"/>
    </source>
</evidence>
<comment type="catalytic activity">
    <reaction evidence="14">
        <text>a 5'-end (N(2),N(7)-dimethyl 5'-triphosphoguanosine)-ribonucleoside in snoRNA + S-adenosyl-L-methionine = a 5'-end (N(2),N(2),N(7)-trimethyl 5'-triphosphoguanosine)-ribonucleoside in snoRNA + S-adenosyl-L-homocysteine + H(+)</text>
        <dbReference type="Rhea" id="RHEA:78507"/>
        <dbReference type="Rhea" id="RHEA-COMP:19088"/>
        <dbReference type="Rhea" id="RHEA-COMP:19090"/>
        <dbReference type="ChEBI" id="CHEBI:15378"/>
        <dbReference type="ChEBI" id="CHEBI:57856"/>
        <dbReference type="ChEBI" id="CHEBI:59789"/>
        <dbReference type="ChEBI" id="CHEBI:167623"/>
        <dbReference type="ChEBI" id="CHEBI:172880"/>
    </reaction>
    <physiologicalReaction direction="left-to-right" evidence="14">
        <dbReference type="Rhea" id="RHEA:78508"/>
    </physiologicalReaction>
</comment>
<feature type="compositionally biased region" description="Basic residues" evidence="23">
    <location>
        <begin position="7"/>
        <end position="19"/>
    </location>
</feature>
<dbReference type="AlphaFoldDB" id="A0A2Z6S4J3"/>
<evidence type="ECO:0000256" key="21">
    <source>
        <dbReference type="ARBA" id="ARBA00079339"/>
    </source>
</evidence>
<sequence length="520" mass="60138">MTEQETKRKKNRRRRKRKATINVPNVEEPATKKIKLNSQGAVPTSQVNTKTQLDLTSNSKEINGTRVTEISGQESSHLDLHFDTQTRVKVEAVSSSLYTNGNTKSHSIKEYTITENDLIDFARIKENEKHVDEIDEHKRMSGRPLINFSISDNNLIHLELIQNKENDEIIENFISKEQIDNLEGNGQIEDLQFERSVNETLEKLKENEDISNSIQIGNNEVQIESQTSFVENFKKHNQIKIQNSYIENSNEHEQIKDSINNEHLEVSKRANKISKVLRHTNSKHLPPRLEKYWYQRYLLFSLYDEGIMMDEEGWYSVTPEYLAEYLAKRCACDTIIDAMCGVGGNAIQFAKTCKKVIAIDIDKTKLYCAKNNASIYGVEDKIEFILGDFYDLIPQLKADVVFLSPPWGGPSYLNSKVYDIKTMIPVDGERLFRESSKITKNIVYYVPRSINCNQMKMLCDPDEICEFQRVFVWNKFKSYIVYYGDLVGNYCSEVIKLPRYLVNDTSADVIKSDIKNVKRK</sequence>
<evidence type="ECO:0000313" key="24">
    <source>
        <dbReference type="EMBL" id="GBC07833.1"/>
    </source>
</evidence>
<evidence type="ECO:0000256" key="12">
    <source>
        <dbReference type="ARBA" id="ARBA00023242"/>
    </source>
</evidence>
<keyword evidence="6" id="KW-0597">Phosphoprotein</keyword>
<reference evidence="25" key="2">
    <citation type="submission" date="2019-10" db="EMBL/GenBank/DDBJ databases">
        <title>Conservation and host-specific expression of non-tandemly repeated heterogenous ribosome RNA gene in arbuscular mycorrhizal fungi.</title>
        <authorList>
            <person name="Maeda T."/>
            <person name="Kobayashi Y."/>
            <person name="Nakagawa T."/>
            <person name="Ezawa T."/>
            <person name="Yamaguchi K."/>
            <person name="Bino T."/>
            <person name="Nishimoto Y."/>
            <person name="Shigenobu S."/>
            <person name="Kawaguchi M."/>
        </authorList>
    </citation>
    <scope>NUCLEOTIDE SEQUENCE</scope>
    <source>
        <strain evidence="25">HR1</strain>
    </source>
</reference>
<dbReference type="EMBL" id="BEXD01004172">
    <property type="protein sequence ID" value="GBC07833.1"/>
    <property type="molecule type" value="Genomic_DNA"/>
</dbReference>
<dbReference type="GO" id="GO:0015030">
    <property type="term" value="C:Cajal body"/>
    <property type="evidence" value="ECO:0007669"/>
    <property type="project" value="UniProtKB-SubCell"/>
</dbReference>
<keyword evidence="12" id="KW-0539">Nucleus</keyword>
<protein>
    <recommendedName>
        <fullName evidence="4">Trimethylguanosine synthase</fullName>
    </recommendedName>
    <alternativeName>
        <fullName evidence="18">Cap-specific guanine-N(2) methyltransferase</fullName>
    </alternativeName>
    <alternativeName>
        <fullName evidence="21">Nuclear receptor coactivator 6-interacting protein</fullName>
    </alternativeName>
    <alternativeName>
        <fullName evidence="22">PRIP-interacting protein with methyltransferase motif</fullName>
    </alternativeName>
</protein>
<keyword evidence="11" id="KW-0804">Transcription</keyword>
<dbReference type="InterPro" id="IPR029063">
    <property type="entry name" value="SAM-dependent_MTases_sf"/>
</dbReference>
<keyword evidence="5" id="KW-0963">Cytoplasm</keyword>
<comment type="catalytic activity">
    <reaction evidence="15">
        <text>a 5'-end (N(7)-methyl 5'-triphosphoguanosine)-ribonucleoside in snoRNA + S-adenosyl-L-methionine = a 5'-end (N(2),N(7)-dimethyl 5'-triphosphoguanosine)-ribonucleoside in snoRNA + S-adenosyl-L-homocysteine + H(+)</text>
        <dbReference type="Rhea" id="RHEA:78475"/>
        <dbReference type="Rhea" id="RHEA-COMP:19086"/>
        <dbReference type="Rhea" id="RHEA-COMP:19088"/>
        <dbReference type="ChEBI" id="CHEBI:15378"/>
        <dbReference type="ChEBI" id="CHEBI:57856"/>
        <dbReference type="ChEBI" id="CHEBI:59789"/>
        <dbReference type="ChEBI" id="CHEBI:156461"/>
        <dbReference type="ChEBI" id="CHEBI:172880"/>
    </reaction>
    <physiologicalReaction direction="left-to-right" evidence="15">
        <dbReference type="Rhea" id="RHEA:78476"/>
    </physiologicalReaction>
</comment>
<dbReference type="SUPFAM" id="SSF53335">
    <property type="entry name" value="S-adenosyl-L-methionine-dependent methyltransferases"/>
    <property type="match status" value="1"/>
</dbReference>
<evidence type="ECO:0000256" key="9">
    <source>
        <dbReference type="ARBA" id="ARBA00022691"/>
    </source>
</evidence>
<evidence type="ECO:0000256" key="20">
    <source>
        <dbReference type="ARBA" id="ARBA00064494"/>
    </source>
</evidence>
<organism evidence="24 26">
    <name type="scientific">Rhizophagus clarus</name>
    <dbReference type="NCBI Taxonomy" id="94130"/>
    <lineage>
        <taxon>Eukaryota</taxon>
        <taxon>Fungi</taxon>
        <taxon>Fungi incertae sedis</taxon>
        <taxon>Mucoromycota</taxon>
        <taxon>Glomeromycotina</taxon>
        <taxon>Glomeromycetes</taxon>
        <taxon>Glomerales</taxon>
        <taxon>Glomeraceae</taxon>
        <taxon>Rhizophagus</taxon>
    </lineage>
</organism>
<comment type="subcellular location">
    <subcellularLocation>
        <location evidence="2">Cytoplasm</location>
    </subcellularLocation>
    <subcellularLocation>
        <location evidence="1">Nucleus</location>
        <location evidence="1">Cajal body</location>
    </subcellularLocation>
    <subcellularLocation>
        <location evidence="3">Nucleus</location>
        <location evidence="3">Nucleolus</location>
    </subcellularLocation>
</comment>
<comment type="subunit">
    <text evidence="20">May form homooligomers. Interacts with CREBBP/CBP, EED/WAIT1, EP300/P300, NCOA6/PRIP, PPARBP/PBP and SMN.</text>
</comment>
<keyword evidence="9" id="KW-0949">S-adenosyl-L-methionine</keyword>
<evidence type="ECO:0000256" key="8">
    <source>
        <dbReference type="ARBA" id="ARBA00022679"/>
    </source>
</evidence>
<dbReference type="FunFam" id="3.40.50.150:FF:000066">
    <property type="entry name" value="Trimethylguanosine synthase 1"/>
    <property type="match status" value="1"/>
</dbReference>
<keyword evidence="7" id="KW-0489">Methyltransferase</keyword>
<evidence type="ECO:0000313" key="25">
    <source>
        <dbReference type="EMBL" id="GES95673.1"/>
    </source>
</evidence>
<evidence type="ECO:0000256" key="18">
    <source>
        <dbReference type="ARBA" id="ARBA00049790"/>
    </source>
</evidence>
<dbReference type="Proteomes" id="UP000615446">
    <property type="component" value="Unassembled WGS sequence"/>
</dbReference>
<dbReference type="PANTHER" id="PTHR14741:SF32">
    <property type="entry name" value="TRIMETHYLGUANOSINE SYNTHASE"/>
    <property type="match status" value="1"/>
</dbReference>
<keyword evidence="10" id="KW-0805">Transcription regulation</keyword>
<dbReference type="OrthoDB" id="194443at2759"/>
<evidence type="ECO:0000256" key="15">
    <source>
        <dbReference type="ARBA" id="ARBA00048740"/>
    </source>
</evidence>
<reference evidence="24 26" key="1">
    <citation type="submission" date="2017-11" db="EMBL/GenBank/DDBJ databases">
        <title>The genome of Rhizophagus clarus HR1 reveals common genetic basis of auxotrophy among arbuscular mycorrhizal fungi.</title>
        <authorList>
            <person name="Kobayashi Y."/>
        </authorList>
    </citation>
    <scope>NUCLEOTIDE SEQUENCE [LARGE SCALE GENOMIC DNA]</scope>
    <source>
        <strain evidence="24 26">HR1</strain>
    </source>
</reference>
<dbReference type="GO" id="GO:0005737">
    <property type="term" value="C:cytoplasm"/>
    <property type="evidence" value="ECO:0007669"/>
    <property type="project" value="UniProtKB-SubCell"/>
</dbReference>
<evidence type="ECO:0000256" key="17">
    <source>
        <dbReference type="ARBA" id="ARBA00049075"/>
    </source>
</evidence>
<keyword evidence="8" id="KW-0808">Transferase</keyword>
<evidence type="ECO:0000256" key="6">
    <source>
        <dbReference type="ARBA" id="ARBA00022553"/>
    </source>
</evidence>
<evidence type="ECO:0000256" key="13">
    <source>
        <dbReference type="ARBA" id="ARBA00025783"/>
    </source>
</evidence>
<dbReference type="Gene3D" id="3.40.50.150">
    <property type="entry name" value="Vaccinia Virus protein VP39"/>
    <property type="match status" value="1"/>
</dbReference>
<dbReference type="Proteomes" id="UP000247702">
    <property type="component" value="Unassembled WGS sequence"/>
</dbReference>
<keyword evidence="26" id="KW-1185">Reference proteome</keyword>
<evidence type="ECO:0000256" key="14">
    <source>
        <dbReference type="ARBA" id="ARBA00047418"/>
    </source>
</evidence>
<evidence type="ECO:0000256" key="5">
    <source>
        <dbReference type="ARBA" id="ARBA00022490"/>
    </source>
</evidence>
<accession>A0A2Z6S4J3</accession>
<evidence type="ECO:0000256" key="10">
    <source>
        <dbReference type="ARBA" id="ARBA00023015"/>
    </source>
</evidence>
<feature type="region of interest" description="Disordered" evidence="23">
    <location>
        <begin position="1"/>
        <end position="21"/>
    </location>
</feature>
<evidence type="ECO:0000313" key="26">
    <source>
        <dbReference type="Proteomes" id="UP000247702"/>
    </source>
</evidence>
<comment type="function">
    <text evidence="19">Catalyzes the 2 serial methylation steps for the conversion of the 7-monomethylguanosine (m(7)G) caps of snRNAs and snoRNAs to a 2,2,7-trimethylguanosine (m(2,2,7)G) cap structure. The enzyme is specific for guanine, and N7 methylation must precede N2 methylation. Hypermethylation of the m7G cap of U snRNAs leads to their concentration in nuclear foci, their colocalization with coilin and the formation of canonical Cajal bodies (CBs). Plays a role in transcriptional regulation.</text>
</comment>
<dbReference type="Pfam" id="PF09445">
    <property type="entry name" value="Methyltransf_15"/>
    <property type="match status" value="1"/>
</dbReference>
<comment type="similarity">
    <text evidence="13">Belongs to the methyltransferase superfamily. Trimethylguanosine synthase family.</text>
</comment>
<dbReference type="InterPro" id="IPR019012">
    <property type="entry name" value="RNA_cap_Gua-N2-MeTrfase"/>
</dbReference>
<evidence type="ECO:0000256" key="4">
    <source>
        <dbReference type="ARBA" id="ARBA00018517"/>
    </source>
</evidence>
<dbReference type="STRING" id="94130.A0A2Z6S4J3"/>
<comment type="catalytic activity">
    <reaction evidence="16">
        <text>a 5'-end (N(2),N(7)-dimethyl 5'-triphosphoguanosine)-ribonucleoside in snRNA + S-adenosyl-L-methionine = a 5'-end (N(2),N(2),N(7)-trimethyl 5'-triphosphoguanosine)-ribonucleoside in snRNA + S-adenosyl-L-homocysteine + H(+)</text>
        <dbReference type="Rhea" id="RHEA:78479"/>
        <dbReference type="Rhea" id="RHEA-COMP:19087"/>
        <dbReference type="Rhea" id="RHEA-COMP:19089"/>
        <dbReference type="ChEBI" id="CHEBI:15378"/>
        <dbReference type="ChEBI" id="CHEBI:57856"/>
        <dbReference type="ChEBI" id="CHEBI:59789"/>
        <dbReference type="ChEBI" id="CHEBI:167623"/>
        <dbReference type="ChEBI" id="CHEBI:172880"/>
    </reaction>
    <physiologicalReaction direction="left-to-right" evidence="16">
        <dbReference type="Rhea" id="RHEA:78480"/>
    </physiologicalReaction>
</comment>
<evidence type="ECO:0000256" key="11">
    <source>
        <dbReference type="ARBA" id="ARBA00023163"/>
    </source>
</evidence>
<dbReference type="PANTHER" id="PTHR14741">
    <property type="entry name" value="S-ADENOSYLMETHIONINE-DEPENDENT METHYLTRANSFERASE RELATED"/>
    <property type="match status" value="1"/>
</dbReference>
<gene>
    <name evidence="25" type="ORF">RCL2_002233700</name>
    <name evidence="24" type="ORF">RclHR1_07710017</name>
</gene>
<evidence type="ECO:0000256" key="3">
    <source>
        <dbReference type="ARBA" id="ARBA00004604"/>
    </source>
</evidence>
<name>A0A2Z6S4J3_9GLOM</name>
<evidence type="ECO:0000256" key="2">
    <source>
        <dbReference type="ARBA" id="ARBA00004496"/>
    </source>
</evidence>
<comment type="catalytic activity">
    <reaction evidence="17">
        <text>a 5'-end (N(7)-methyl 5'-triphosphoguanosine)-ribonucleoside in snRNA + S-adenosyl-L-methionine = a 5'-end (N(2),N(7)-dimethyl 5'-triphosphoguanosine)-ribonucleoside in snRNA + S-adenosyl-L-homocysteine + H(+)</text>
        <dbReference type="Rhea" id="RHEA:78471"/>
        <dbReference type="Rhea" id="RHEA-COMP:19085"/>
        <dbReference type="Rhea" id="RHEA-COMP:19087"/>
        <dbReference type="ChEBI" id="CHEBI:15378"/>
        <dbReference type="ChEBI" id="CHEBI:57856"/>
        <dbReference type="ChEBI" id="CHEBI:59789"/>
        <dbReference type="ChEBI" id="CHEBI:156461"/>
        <dbReference type="ChEBI" id="CHEBI:172880"/>
    </reaction>
    <physiologicalReaction direction="left-to-right" evidence="17">
        <dbReference type="Rhea" id="RHEA:78472"/>
    </physiologicalReaction>
</comment>
<dbReference type="CDD" id="cd02440">
    <property type="entry name" value="AdoMet_MTases"/>
    <property type="match status" value="1"/>
</dbReference>
<evidence type="ECO:0000256" key="1">
    <source>
        <dbReference type="ARBA" id="ARBA00004408"/>
    </source>
</evidence>
<dbReference type="GO" id="GO:0071164">
    <property type="term" value="F:RNA cap trimethylguanosine synthase activity"/>
    <property type="evidence" value="ECO:0007669"/>
    <property type="project" value="TreeGrafter"/>
</dbReference>